<feature type="non-terminal residue" evidence="1">
    <location>
        <position position="134"/>
    </location>
</feature>
<sequence>MHKLMKLPRVPQKSKMDIMIAMEKYHYVQKKKEVRPSQLLCSSSSAYNSALDDEHKIFCNCRSTNASHRNGLRAKSPRRCRRTVEAVCFVVFKYPETNEIFIDGRPLWNQLNIFLKVIPSPLTMKATFRKINLR</sequence>
<proteinExistence type="predicted"/>
<evidence type="ECO:0000313" key="1">
    <source>
        <dbReference type="EMBL" id="GIX96781.1"/>
    </source>
</evidence>
<protein>
    <submittedName>
        <fullName evidence="1">Uncharacterized protein</fullName>
    </submittedName>
</protein>
<dbReference type="Proteomes" id="UP001054945">
    <property type="component" value="Unassembled WGS sequence"/>
</dbReference>
<gene>
    <name evidence="1" type="ORF">CEXT_536141</name>
</gene>
<organism evidence="1 2">
    <name type="scientific">Caerostris extrusa</name>
    <name type="common">Bark spider</name>
    <name type="synonym">Caerostris bankana</name>
    <dbReference type="NCBI Taxonomy" id="172846"/>
    <lineage>
        <taxon>Eukaryota</taxon>
        <taxon>Metazoa</taxon>
        <taxon>Ecdysozoa</taxon>
        <taxon>Arthropoda</taxon>
        <taxon>Chelicerata</taxon>
        <taxon>Arachnida</taxon>
        <taxon>Araneae</taxon>
        <taxon>Araneomorphae</taxon>
        <taxon>Entelegynae</taxon>
        <taxon>Araneoidea</taxon>
        <taxon>Araneidae</taxon>
        <taxon>Caerostris</taxon>
    </lineage>
</organism>
<dbReference type="EMBL" id="BPLR01004694">
    <property type="protein sequence ID" value="GIX96781.1"/>
    <property type="molecule type" value="Genomic_DNA"/>
</dbReference>
<evidence type="ECO:0000313" key="2">
    <source>
        <dbReference type="Proteomes" id="UP001054945"/>
    </source>
</evidence>
<dbReference type="AlphaFoldDB" id="A0AAV4PI82"/>
<reference evidence="1 2" key="1">
    <citation type="submission" date="2021-06" db="EMBL/GenBank/DDBJ databases">
        <title>Caerostris extrusa draft genome.</title>
        <authorList>
            <person name="Kono N."/>
            <person name="Arakawa K."/>
        </authorList>
    </citation>
    <scope>NUCLEOTIDE SEQUENCE [LARGE SCALE GENOMIC DNA]</scope>
</reference>
<name>A0AAV4PI82_CAEEX</name>
<accession>A0AAV4PI82</accession>
<keyword evidence="2" id="KW-1185">Reference proteome</keyword>
<comment type="caution">
    <text evidence="1">The sequence shown here is derived from an EMBL/GenBank/DDBJ whole genome shotgun (WGS) entry which is preliminary data.</text>
</comment>